<gene>
    <name evidence="2" type="ORF">NCTC10060_00019</name>
</gene>
<dbReference type="EMBL" id="UGXH01000001">
    <property type="protein sequence ID" value="SUG52992.1"/>
    <property type="molecule type" value="Genomic_DNA"/>
</dbReference>
<name>A0A379TQY3_SALDZ</name>
<keyword evidence="1" id="KW-0472">Membrane</keyword>
<evidence type="ECO:0000313" key="3">
    <source>
        <dbReference type="Proteomes" id="UP000254633"/>
    </source>
</evidence>
<protein>
    <submittedName>
        <fullName evidence="2">Uncharacterized protein</fullName>
    </submittedName>
</protein>
<organism evidence="2 3">
    <name type="scientific">Salmonella diarizonae</name>
    <dbReference type="NCBI Taxonomy" id="59204"/>
    <lineage>
        <taxon>Bacteria</taxon>
        <taxon>Pseudomonadati</taxon>
        <taxon>Pseudomonadota</taxon>
        <taxon>Gammaproteobacteria</taxon>
        <taxon>Enterobacterales</taxon>
        <taxon>Enterobacteriaceae</taxon>
        <taxon>Salmonella</taxon>
    </lineage>
</organism>
<feature type="transmembrane region" description="Helical" evidence="1">
    <location>
        <begin position="21"/>
        <end position="43"/>
    </location>
</feature>
<evidence type="ECO:0000313" key="2">
    <source>
        <dbReference type="EMBL" id="SUG52992.1"/>
    </source>
</evidence>
<sequence>MPKFAKEIIVPKSYAINNTTILAAMGLCFFVFSEIILIINAVARLFASVWMYSYEGSSPARSGTAFLLAAVCFFIAIFCHKGFQHCLFKLRQHQIPN</sequence>
<proteinExistence type="predicted"/>
<accession>A0A379TQY3</accession>
<reference evidence="2 3" key="1">
    <citation type="submission" date="2018-06" db="EMBL/GenBank/DDBJ databases">
        <authorList>
            <consortium name="Pathogen Informatics"/>
            <person name="Doyle S."/>
        </authorList>
    </citation>
    <scope>NUCLEOTIDE SEQUENCE [LARGE SCALE GENOMIC DNA]</scope>
    <source>
        <strain evidence="2 3">NCTC10060</strain>
    </source>
</reference>
<dbReference type="Proteomes" id="UP000254633">
    <property type="component" value="Unassembled WGS sequence"/>
</dbReference>
<dbReference type="AlphaFoldDB" id="A0A379TQY3"/>
<dbReference type="RefSeq" id="WP_136058626.1">
    <property type="nucleotide sequence ID" value="NZ_DACWWF010000017.1"/>
</dbReference>
<evidence type="ECO:0000256" key="1">
    <source>
        <dbReference type="SAM" id="Phobius"/>
    </source>
</evidence>
<keyword evidence="1" id="KW-1133">Transmembrane helix</keyword>
<feature type="transmembrane region" description="Helical" evidence="1">
    <location>
        <begin position="63"/>
        <end position="83"/>
    </location>
</feature>
<keyword evidence="1" id="KW-0812">Transmembrane</keyword>